<dbReference type="SMART" id="SM00849">
    <property type="entry name" value="Lactamase_B"/>
    <property type="match status" value="1"/>
</dbReference>
<dbReference type="Pfam" id="PF17770">
    <property type="entry name" value="RNase_J_C"/>
    <property type="match status" value="1"/>
</dbReference>
<organism evidence="8 9">
    <name type="scientific">Roseiterribacter gracilis</name>
    <dbReference type="NCBI Taxonomy" id="2812848"/>
    <lineage>
        <taxon>Bacteria</taxon>
        <taxon>Pseudomonadati</taxon>
        <taxon>Pseudomonadota</taxon>
        <taxon>Alphaproteobacteria</taxon>
        <taxon>Rhodospirillales</taxon>
        <taxon>Roseiterribacteraceae</taxon>
        <taxon>Roseiterribacter</taxon>
    </lineage>
</organism>
<keyword evidence="2" id="KW-0479">Metal-binding</keyword>
<keyword evidence="5" id="KW-0269">Exonuclease</keyword>
<dbReference type="InterPro" id="IPR036866">
    <property type="entry name" value="RibonucZ/Hydroxyglut_hydro"/>
</dbReference>
<gene>
    <name evidence="8" type="ORF">TMPK1_01720</name>
</gene>
<dbReference type="SUPFAM" id="SSF56281">
    <property type="entry name" value="Metallo-hydrolase/oxidoreductase"/>
    <property type="match status" value="1"/>
</dbReference>
<keyword evidence="6" id="KW-0694">RNA-binding</keyword>
<evidence type="ECO:0000313" key="9">
    <source>
        <dbReference type="Proteomes" id="UP000681075"/>
    </source>
</evidence>
<keyword evidence="4" id="KW-0862">Zinc</keyword>
<reference evidence="8" key="1">
    <citation type="submission" date="2021-02" db="EMBL/GenBank/DDBJ databases">
        <title>Genome sequence of Rhodospirillales sp. strain TMPK1 isolated from soil.</title>
        <authorList>
            <person name="Nakai R."/>
            <person name="Kusada H."/>
            <person name="Tamaki H."/>
        </authorList>
    </citation>
    <scope>NUCLEOTIDE SEQUENCE</scope>
    <source>
        <strain evidence="8">TMPK1</strain>
    </source>
</reference>
<evidence type="ECO:0000256" key="4">
    <source>
        <dbReference type="ARBA" id="ARBA00022833"/>
    </source>
</evidence>
<dbReference type="Gene3D" id="3.60.15.10">
    <property type="entry name" value="Ribonuclease Z/Hydroxyacylglutathione hydrolase-like"/>
    <property type="match status" value="1"/>
</dbReference>
<evidence type="ECO:0000256" key="6">
    <source>
        <dbReference type="ARBA" id="ARBA00022884"/>
    </source>
</evidence>
<dbReference type="CDD" id="cd07714">
    <property type="entry name" value="RNaseJ_MBL-fold"/>
    <property type="match status" value="1"/>
</dbReference>
<dbReference type="Gene3D" id="3.10.20.580">
    <property type="match status" value="1"/>
</dbReference>
<dbReference type="EMBL" id="BOPV01000001">
    <property type="protein sequence ID" value="GIL37935.1"/>
    <property type="molecule type" value="Genomic_DNA"/>
</dbReference>
<dbReference type="InterPro" id="IPR042173">
    <property type="entry name" value="RNase_J_2"/>
</dbReference>
<protein>
    <submittedName>
        <fullName evidence="8">MBL fold hydrolase</fullName>
    </submittedName>
</protein>
<evidence type="ECO:0000256" key="3">
    <source>
        <dbReference type="ARBA" id="ARBA00022801"/>
    </source>
</evidence>
<dbReference type="Pfam" id="PF07521">
    <property type="entry name" value="RMMBL"/>
    <property type="match status" value="1"/>
</dbReference>
<comment type="caution">
    <text evidence="8">The sequence shown here is derived from an EMBL/GenBank/DDBJ whole genome shotgun (WGS) entry which is preliminary data.</text>
</comment>
<dbReference type="InterPro" id="IPR001279">
    <property type="entry name" value="Metallo-B-lactamas"/>
</dbReference>
<dbReference type="GO" id="GO:0004527">
    <property type="term" value="F:exonuclease activity"/>
    <property type="evidence" value="ECO:0007669"/>
    <property type="project" value="UniProtKB-KW"/>
</dbReference>
<dbReference type="Gene3D" id="3.40.50.10710">
    <property type="entry name" value="Metallo-hydrolase/oxidoreductase"/>
    <property type="match status" value="1"/>
</dbReference>
<proteinExistence type="predicted"/>
<dbReference type="Pfam" id="PF22505">
    <property type="entry name" value="RNase_J_b_CASP"/>
    <property type="match status" value="1"/>
</dbReference>
<feature type="domain" description="Metallo-beta-lactamase" evidence="7">
    <location>
        <begin position="26"/>
        <end position="210"/>
    </location>
</feature>
<name>A0A8S8X9C7_9PROT</name>
<sequence>MTELDDWKPDAKGVTFVPIGGAGEFGQNLSLYGHAGKWIMVDCGMGFGDERTPGVDLLVPDPAFAVERREDILGLVLTHAHEDHIGAIPYLWPKLRLPIYATPFTAAVVRMKLIEHGLIDQVKLIEIPLRGSFELGPFKLTYVHVTHSVPEPTMLVVETKIGRIVHTGDWKLDPGPVIGPVSDSATLKQLGDDGVLAVVGDSTNALTPGRSGSEAALEASFTSLFKRFRGRIAVACFSSNVARVEVIARAAHANDRDVALVGRSLWRIADCARETGYLANVDEFLSDSDAGLVPNDKIVLICTGSQGEPRSAMARIANEDHPQIDLQQGDTVIFSARAIPGNERPIQQLQSKLAKRGIEVVTPEHDFVHVSGHPAEDELTELYQWLRPRTVVPVHGEFAHLSAHAQLARDCQVPQTLIPENGTVIRFTADQDAQVIGQLDTNVLAVDGKRLVPASGGVLRQRSRMIDQGAIVVTIVLDGKGRLLAKPQVAAPGLLTAAEDQNLLKELSLGGEQAFDQLGVPEKRDDDLVRDAVRLGVRRRANQMLGKKPNVDVHLVRVQ</sequence>
<evidence type="ECO:0000256" key="5">
    <source>
        <dbReference type="ARBA" id="ARBA00022839"/>
    </source>
</evidence>
<dbReference type="GO" id="GO:0046872">
    <property type="term" value="F:metal ion binding"/>
    <property type="evidence" value="ECO:0007669"/>
    <property type="project" value="UniProtKB-KW"/>
</dbReference>
<keyword evidence="9" id="KW-1185">Reference proteome</keyword>
<dbReference type="InterPro" id="IPR055132">
    <property type="entry name" value="RNase_J_b_CASP"/>
</dbReference>
<evidence type="ECO:0000256" key="1">
    <source>
        <dbReference type="ARBA" id="ARBA00022722"/>
    </source>
</evidence>
<dbReference type="GO" id="GO:0003723">
    <property type="term" value="F:RNA binding"/>
    <property type="evidence" value="ECO:0007669"/>
    <property type="project" value="UniProtKB-KW"/>
</dbReference>
<dbReference type="Proteomes" id="UP000681075">
    <property type="component" value="Unassembled WGS sequence"/>
</dbReference>
<dbReference type="RefSeq" id="WP_420240841.1">
    <property type="nucleotide sequence ID" value="NZ_BOPV01000001.1"/>
</dbReference>
<dbReference type="Pfam" id="PF00753">
    <property type="entry name" value="Lactamase_B"/>
    <property type="match status" value="1"/>
</dbReference>
<dbReference type="InterPro" id="IPR011108">
    <property type="entry name" value="RMMBL"/>
</dbReference>
<keyword evidence="1" id="KW-0540">Nuclease</keyword>
<evidence type="ECO:0000256" key="2">
    <source>
        <dbReference type="ARBA" id="ARBA00022723"/>
    </source>
</evidence>
<dbReference type="AlphaFoldDB" id="A0A8S8X9C7"/>
<dbReference type="PANTHER" id="PTHR43694:SF1">
    <property type="entry name" value="RIBONUCLEASE J"/>
    <property type="match status" value="1"/>
</dbReference>
<evidence type="ECO:0000259" key="7">
    <source>
        <dbReference type="SMART" id="SM00849"/>
    </source>
</evidence>
<dbReference type="PANTHER" id="PTHR43694">
    <property type="entry name" value="RIBONUCLEASE J"/>
    <property type="match status" value="1"/>
</dbReference>
<keyword evidence="3 8" id="KW-0378">Hydrolase</keyword>
<evidence type="ECO:0000313" key="8">
    <source>
        <dbReference type="EMBL" id="GIL37935.1"/>
    </source>
</evidence>
<accession>A0A8S8X9C7</accession>
<dbReference type="InterPro" id="IPR041636">
    <property type="entry name" value="RNase_J_C"/>
</dbReference>